<reference evidence="2" key="1">
    <citation type="submission" date="2019-09" db="EMBL/GenBank/DDBJ databases">
        <title>Draft genome information of white flower Hibiscus syriacus.</title>
        <authorList>
            <person name="Kim Y.-M."/>
        </authorList>
    </citation>
    <scope>NUCLEOTIDE SEQUENCE [LARGE SCALE GENOMIC DNA]</scope>
    <source>
        <strain evidence="2">YM2019G1</strain>
    </source>
</reference>
<comment type="caution">
    <text evidence="2">The sequence shown here is derived from an EMBL/GenBank/DDBJ whole genome shotgun (WGS) entry which is preliminary data.</text>
</comment>
<evidence type="ECO:0000256" key="1">
    <source>
        <dbReference type="SAM" id="MobiDB-lite"/>
    </source>
</evidence>
<evidence type="ECO:0000313" key="2">
    <source>
        <dbReference type="EMBL" id="KAE8667618.1"/>
    </source>
</evidence>
<feature type="region of interest" description="Disordered" evidence="1">
    <location>
        <begin position="77"/>
        <end position="167"/>
    </location>
</feature>
<sequence>MSSRRQSLAGSSHRQGVEIFPSFKRYARSSCLATAMNSLRNNCGVNTMQFTTDAAEAAFESATHAAAVARAAVELSQSDFHDSDDHNSPDNQRNKVFDIHEPSSSKGKEPHQGRQAEESNQVDPIKLLEKDVVIHDSDDDNRDFYDPSFDMNTREFKGKDEEHSENT</sequence>
<name>A0A6A2X006_HIBSY</name>
<dbReference type="AlphaFoldDB" id="A0A6A2X006"/>
<feature type="compositionally biased region" description="Basic and acidic residues" evidence="1">
    <location>
        <begin position="126"/>
        <end position="136"/>
    </location>
</feature>
<evidence type="ECO:0000313" key="3">
    <source>
        <dbReference type="Proteomes" id="UP000436088"/>
    </source>
</evidence>
<dbReference type="Proteomes" id="UP000436088">
    <property type="component" value="Unassembled WGS sequence"/>
</dbReference>
<accession>A0A6A2X006</accession>
<feature type="compositionally biased region" description="Basic and acidic residues" evidence="1">
    <location>
        <begin position="152"/>
        <end position="167"/>
    </location>
</feature>
<keyword evidence="3" id="KW-1185">Reference proteome</keyword>
<organism evidence="2 3">
    <name type="scientific">Hibiscus syriacus</name>
    <name type="common">Rose of Sharon</name>
    <dbReference type="NCBI Taxonomy" id="106335"/>
    <lineage>
        <taxon>Eukaryota</taxon>
        <taxon>Viridiplantae</taxon>
        <taxon>Streptophyta</taxon>
        <taxon>Embryophyta</taxon>
        <taxon>Tracheophyta</taxon>
        <taxon>Spermatophyta</taxon>
        <taxon>Magnoliopsida</taxon>
        <taxon>eudicotyledons</taxon>
        <taxon>Gunneridae</taxon>
        <taxon>Pentapetalae</taxon>
        <taxon>rosids</taxon>
        <taxon>malvids</taxon>
        <taxon>Malvales</taxon>
        <taxon>Malvaceae</taxon>
        <taxon>Malvoideae</taxon>
        <taxon>Hibiscus</taxon>
    </lineage>
</organism>
<proteinExistence type="predicted"/>
<dbReference type="EMBL" id="VEPZ02001568">
    <property type="protein sequence ID" value="KAE8667618.1"/>
    <property type="molecule type" value="Genomic_DNA"/>
</dbReference>
<feature type="compositionally biased region" description="Basic and acidic residues" evidence="1">
    <location>
        <begin position="79"/>
        <end position="117"/>
    </location>
</feature>
<gene>
    <name evidence="2" type="ORF">F3Y22_tig00112383pilonHSYRG00046</name>
</gene>
<protein>
    <submittedName>
        <fullName evidence="2">Uncharacterized protein</fullName>
    </submittedName>
</protein>